<keyword evidence="2" id="KW-1185">Reference proteome</keyword>
<protein>
    <recommendedName>
        <fullName evidence="3">SEC-C motif-containing protein</fullName>
    </recommendedName>
</protein>
<gene>
    <name evidence="1" type="ORF">I5M27_17560</name>
</gene>
<comment type="caution">
    <text evidence="1">The sequence shown here is derived from an EMBL/GenBank/DDBJ whole genome shotgun (WGS) entry which is preliminary data.</text>
</comment>
<sequence length="95" mass="11439">MKTAKHSKNELFEIEDEFHAESQGQFDNYAAALAELQRRTKIPWNEKPNKCPCTNWKNCHRDFQIIHYDTKEIPWKELNRTDVYRISAKGIEWKE</sequence>
<proteinExistence type="predicted"/>
<accession>A0ABS1C602</accession>
<organism evidence="1 2">
    <name type="scientific">Adhaeribacter terrigena</name>
    <dbReference type="NCBI Taxonomy" id="2793070"/>
    <lineage>
        <taxon>Bacteria</taxon>
        <taxon>Pseudomonadati</taxon>
        <taxon>Bacteroidota</taxon>
        <taxon>Cytophagia</taxon>
        <taxon>Cytophagales</taxon>
        <taxon>Hymenobacteraceae</taxon>
        <taxon>Adhaeribacter</taxon>
    </lineage>
</organism>
<evidence type="ECO:0000313" key="1">
    <source>
        <dbReference type="EMBL" id="MBK0404803.1"/>
    </source>
</evidence>
<dbReference type="RefSeq" id="WP_200507690.1">
    <property type="nucleotide sequence ID" value="NZ_JAEHFX010000011.1"/>
</dbReference>
<dbReference type="Proteomes" id="UP000644147">
    <property type="component" value="Unassembled WGS sequence"/>
</dbReference>
<dbReference type="EMBL" id="JAEHFX010000011">
    <property type="protein sequence ID" value="MBK0404803.1"/>
    <property type="molecule type" value="Genomic_DNA"/>
</dbReference>
<evidence type="ECO:0000313" key="2">
    <source>
        <dbReference type="Proteomes" id="UP000644147"/>
    </source>
</evidence>
<evidence type="ECO:0008006" key="3">
    <source>
        <dbReference type="Google" id="ProtNLM"/>
    </source>
</evidence>
<reference evidence="1 2" key="1">
    <citation type="submission" date="2020-12" db="EMBL/GenBank/DDBJ databases">
        <title>Bacterial novel species Adhaeribacter sp. BT258 isolated from soil.</title>
        <authorList>
            <person name="Jung H.-Y."/>
        </authorList>
    </citation>
    <scope>NUCLEOTIDE SEQUENCE [LARGE SCALE GENOMIC DNA]</scope>
    <source>
        <strain evidence="1 2">BT258</strain>
    </source>
</reference>
<name>A0ABS1C602_9BACT</name>